<feature type="domain" description="Zn(2)-C6 fungal-type" evidence="3">
    <location>
        <begin position="26"/>
        <end position="56"/>
    </location>
</feature>
<evidence type="ECO:0000313" key="6">
    <source>
        <dbReference type="Proteomes" id="UP000310121"/>
    </source>
</evidence>
<accession>A0A4V4KSU7</accession>
<dbReference type="Pfam" id="PF11951">
    <property type="entry name" value="Fungal_trans_2"/>
    <property type="match status" value="1"/>
</dbReference>
<dbReference type="InterPro" id="IPR001138">
    <property type="entry name" value="Zn2Cys6_DnaBD"/>
</dbReference>
<organism evidence="5 6">
    <name type="scientific">Aureobasidium pullulans</name>
    <name type="common">Black yeast</name>
    <name type="synonym">Pullularia pullulans</name>
    <dbReference type="NCBI Taxonomy" id="5580"/>
    <lineage>
        <taxon>Eukaryota</taxon>
        <taxon>Fungi</taxon>
        <taxon>Dikarya</taxon>
        <taxon>Ascomycota</taxon>
        <taxon>Pezizomycotina</taxon>
        <taxon>Dothideomycetes</taxon>
        <taxon>Dothideomycetidae</taxon>
        <taxon>Dothideales</taxon>
        <taxon>Saccotheciaceae</taxon>
        <taxon>Aureobasidium</taxon>
    </lineage>
</organism>
<dbReference type="Pfam" id="PF00172">
    <property type="entry name" value="Zn_clus"/>
    <property type="match status" value="1"/>
</dbReference>
<dbReference type="Proteomes" id="UP000310121">
    <property type="component" value="Unassembled WGS sequence"/>
</dbReference>
<evidence type="ECO:0000313" key="5">
    <source>
        <dbReference type="EMBL" id="THZ51451.1"/>
    </source>
</evidence>
<evidence type="ECO:0000313" key="4">
    <source>
        <dbReference type="EMBL" id="THX23920.1"/>
    </source>
</evidence>
<dbReference type="PROSITE" id="PS50048">
    <property type="entry name" value="ZN2_CY6_FUNGAL_2"/>
    <property type="match status" value="1"/>
</dbReference>
<feature type="region of interest" description="Disordered" evidence="2">
    <location>
        <begin position="1"/>
        <end position="20"/>
    </location>
</feature>
<dbReference type="InterPro" id="IPR021858">
    <property type="entry name" value="Fun_TF"/>
</dbReference>
<protein>
    <recommendedName>
        <fullName evidence="3">Zn(2)-C6 fungal-type domain-containing protein</fullName>
    </recommendedName>
</protein>
<dbReference type="InterPro" id="IPR053157">
    <property type="entry name" value="Sterol_Uptake_Regulator"/>
</dbReference>
<proteinExistence type="predicted"/>
<dbReference type="GO" id="GO:0001228">
    <property type="term" value="F:DNA-binding transcription activator activity, RNA polymerase II-specific"/>
    <property type="evidence" value="ECO:0007669"/>
    <property type="project" value="TreeGrafter"/>
</dbReference>
<evidence type="ECO:0000256" key="1">
    <source>
        <dbReference type="ARBA" id="ARBA00023242"/>
    </source>
</evidence>
<dbReference type="CDD" id="cd00067">
    <property type="entry name" value="GAL4"/>
    <property type="match status" value="1"/>
</dbReference>
<dbReference type="PANTHER" id="PTHR47784:SF5">
    <property type="entry name" value="STEROL UPTAKE CONTROL PROTEIN 2"/>
    <property type="match status" value="1"/>
</dbReference>
<reference evidence="6 7" key="1">
    <citation type="submission" date="2018-10" db="EMBL/GenBank/DDBJ databases">
        <title>Fifty Aureobasidium pullulans genomes reveal a recombining polyextremotolerant generalist.</title>
        <authorList>
            <person name="Gostincar C."/>
            <person name="Turk M."/>
            <person name="Zajc J."/>
            <person name="Gunde-Cimerman N."/>
        </authorList>
    </citation>
    <scope>NUCLEOTIDE SEQUENCE [LARGE SCALE GENOMIC DNA]</scope>
    <source>
        <strain evidence="4 7">EXF-10081</strain>
        <strain evidence="5 6">EXF-3844</strain>
    </source>
</reference>
<evidence type="ECO:0000313" key="7">
    <source>
        <dbReference type="Proteomes" id="UP000310374"/>
    </source>
</evidence>
<dbReference type="AlphaFoldDB" id="A0A4V4KSU7"/>
<evidence type="ECO:0000259" key="3">
    <source>
        <dbReference type="PROSITE" id="PS50048"/>
    </source>
</evidence>
<name>A0A4V4KSU7_AURPU</name>
<sequence length="420" mass="47405">MPLTNNDPTPSALRTPRRVHRKSRKGCANCKARKVKCDESKPQCRNCTTRDARCSFLPPTPCAASLHVSAAESLPSSQALPTASAIEVHTPNASLESGHSEAFSIPHGCQDTLSEDLSERLDISDFSLLHHYTISTAYTLAIVPGLQTFMRVSLPRLAFSNRFLLHGTLAIAALHLSRFKKDALEANFYTTKALYHYGIALQKATLLVKDVDTESGPALYLFSMLCFSFTLGVGPKRGDFLLFGKDGIADWFAQLRGMKSLLETRPEILHHDALSPLFEVSIRNMAHTNSGIDYLPELREQILRVGPHEPELKTYLTALDQLSERFDVATGSSTATQMFPQQVFVWLYQLEDDFVRLLQERKPIALVILSYFCILLDSVRSIWWNRGWMEHLLSEIYSSLNQEYRLWMQRPMQETGWIPG</sequence>
<dbReference type="SUPFAM" id="SSF57701">
    <property type="entry name" value="Zn2/Cys6 DNA-binding domain"/>
    <property type="match status" value="1"/>
</dbReference>
<dbReference type="PROSITE" id="PS00463">
    <property type="entry name" value="ZN2_CY6_FUNGAL_1"/>
    <property type="match status" value="1"/>
</dbReference>
<dbReference type="Gene3D" id="4.10.240.10">
    <property type="entry name" value="Zn(2)-C6 fungal-type DNA-binding domain"/>
    <property type="match status" value="1"/>
</dbReference>
<dbReference type="InterPro" id="IPR036864">
    <property type="entry name" value="Zn2-C6_fun-type_DNA-bd_sf"/>
</dbReference>
<dbReference type="PANTHER" id="PTHR47784">
    <property type="entry name" value="STEROL UPTAKE CONTROL PROTEIN 2"/>
    <property type="match status" value="1"/>
</dbReference>
<dbReference type="GO" id="GO:0008270">
    <property type="term" value="F:zinc ion binding"/>
    <property type="evidence" value="ECO:0007669"/>
    <property type="project" value="InterPro"/>
</dbReference>
<dbReference type="SMART" id="SM00066">
    <property type="entry name" value="GAL4"/>
    <property type="match status" value="1"/>
</dbReference>
<gene>
    <name evidence="5" type="ORF">D6C90_01785</name>
    <name evidence="4" type="ORF">D6D12_08042</name>
</gene>
<evidence type="ECO:0000256" key="2">
    <source>
        <dbReference type="SAM" id="MobiDB-lite"/>
    </source>
</evidence>
<dbReference type="Proteomes" id="UP000310374">
    <property type="component" value="Unassembled WGS sequence"/>
</dbReference>
<keyword evidence="1" id="KW-0539">Nucleus</keyword>
<dbReference type="EMBL" id="QZAT01000135">
    <property type="protein sequence ID" value="THX23920.1"/>
    <property type="molecule type" value="Genomic_DNA"/>
</dbReference>
<comment type="caution">
    <text evidence="5">The sequence shown here is derived from an EMBL/GenBank/DDBJ whole genome shotgun (WGS) entry which is preliminary data.</text>
</comment>
<dbReference type="EMBL" id="QZBN01000087">
    <property type="protein sequence ID" value="THZ51451.1"/>
    <property type="molecule type" value="Genomic_DNA"/>
</dbReference>